<gene>
    <name evidence="2" type="ORF">H3Z82_12750</name>
</gene>
<reference evidence="2 3" key="1">
    <citation type="submission" date="2020-07" db="EMBL/GenBank/DDBJ databases">
        <title>Bacterium isolated from marine sediment.</title>
        <authorList>
            <person name="Shang D."/>
        </authorList>
    </citation>
    <scope>NUCLEOTIDE SEQUENCE [LARGE SCALE GENOMIC DNA]</scope>
    <source>
        <strain evidence="2 3">F6074</strain>
    </source>
</reference>
<comment type="caution">
    <text evidence="2">The sequence shown here is derived from an EMBL/GenBank/DDBJ whole genome shotgun (WGS) entry which is preliminary data.</text>
</comment>
<protein>
    <submittedName>
        <fullName evidence="2">Uncharacterized protein</fullName>
    </submittedName>
</protein>
<proteinExistence type="predicted"/>
<organism evidence="2 3">
    <name type="scientific">Gelidibacter maritimus</name>
    <dbReference type="NCBI Taxonomy" id="2761487"/>
    <lineage>
        <taxon>Bacteria</taxon>
        <taxon>Pseudomonadati</taxon>
        <taxon>Bacteroidota</taxon>
        <taxon>Flavobacteriia</taxon>
        <taxon>Flavobacteriales</taxon>
        <taxon>Flavobacteriaceae</taxon>
        <taxon>Gelidibacter</taxon>
    </lineage>
</organism>
<accession>A0A7W2R4Z5</accession>
<dbReference type="RefSeq" id="WP_182205893.1">
    <property type="nucleotide sequence ID" value="NZ_JACGLT010000010.1"/>
</dbReference>
<dbReference type="Proteomes" id="UP000541857">
    <property type="component" value="Unassembled WGS sequence"/>
</dbReference>
<keyword evidence="1" id="KW-0472">Membrane</keyword>
<name>A0A7W2R4Z5_9FLAO</name>
<keyword evidence="1" id="KW-1133">Transmembrane helix</keyword>
<keyword evidence="1" id="KW-0812">Transmembrane</keyword>
<dbReference type="AlphaFoldDB" id="A0A7W2R4Z5"/>
<evidence type="ECO:0000313" key="2">
    <source>
        <dbReference type="EMBL" id="MBA6153595.1"/>
    </source>
</evidence>
<feature type="transmembrane region" description="Helical" evidence="1">
    <location>
        <begin position="12"/>
        <end position="35"/>
    </location>
</feature>
<evidence type="ECO:0000256" key="1">
    <source>
        <dbReference type="SAM" id="Phobius"/>
    </source>
</evidence>
<feature type="transmembrane region" description="Helical" evidence="1">
    <location>
        <begin position="41"/>
        <end position="61"/>
    </location>
</feature>
<keyword evidence="3" id="KW-1185">Reference proteome</keyword>
<dbReference type="EMBL" id="JACGLT010000010">
    <property type="protein sequence ID" value="MBA6153595.1"/>
    <property type="molecule type" value="Genomic_DNA"/>
</dbReference>
<sequence length="160" mass="18833">MRTNNSKVKNIIISVYFILIVFAIFLATVFSAFSHLTSNPFLTFLLILAGFLILFFSVHAVSKYFEYDSDGIKVVVINKGLLLSDYFNYREHLLEFDKSRLVAFKFKNYFIYKSLTLYIKNSKGHTRKETFNVTLVTKRKRRYIRQSLSKMIKENIKPTN</sequence>
<evidence type="ECO:0000313" key="3">
    <source>
        <dbReference type="Proteomes" id="UP000541857"/>
    </source>
</evidence>